<protein>
    <submittedName>
        <fullName evidence="2">Uncharacterized protein</fullName>
    </submittedName>
</protein>
<evidence type="ECO:0000313" key="3">
    <source>
        <dbReference type="Proteomes" id="UP000800035"/>
    </source>
</evidence>
<feature type="non-terminal residue" evidence="2">
    <location>
        <position position="343"/>
    </location>
</feature>
<dbReference type="EMBL" id="ML977027">
    <property type="protein sequence ID" value="KAF1950287.1"/>
    <property type="molecule type" value="Genomic_DNA"/>
</dbReference>
<sequence>TPNTDEDASAELDPLIAQTVQKIADVLNHLKRELDDRDGVSVTARGKFELAVGSQEFEIGIVSSDDGDHFPLSVKATLQANKSATNEKSLTTLTDGKRARSDSDAELENEIVSRKRRQLEEGKPLYPHQSTFQEIPEEDGMSFISKEDLREIMSRLRDDIQEDTSECVNHVQKLLRRFKQEWHEKNQRDQELASTQPRPPFRNSISTQDAAFPTLGEEKDSQDTSLQHVIRQEAKIVSNQIRWLEECRRVASDSHDKREETWRTTSAGFHDRSRQDRETFQNRMLHESGMHTQTLNQILNEVKSIGLHTQSMKWELPSSLSGPAYPPQPVAPACPSQTHPKAP</sequence>
<reference evidence="2" key="1">
    <citation type="journal article" date="2020" name="Stud. Mycol.">
        <title>101 Dothideomycetes genomes: a test case for predicting lifestyles and emergence of pathogens.</title>
        <authorList>
            <person name="Haridas S."/>
            <person name="Albert R."/>
            <person name="Binder M."/>
            <person name="Bloem J."/>
            <person name="Labutti K."/>
            <person name="Salamov A."/>
            <person name="Andreopoulos B."/>
            <person name="Baker S."/>
            <person name="Barry K."/>
            <person name="Bills G."/>
            <person name="Bluhm B."/>
            <person name="Cannon C."/>
            <person name="Castanera R."/>
            <person name="Culley D."/>
            <person name="Daum C."/>
            <person name="Ezra D."/>
            <person name="Gonzalez J."/>
            <person name="Henrissat B."/>
            <person name="Kuo A."/>
            <person name="Liang C."/>
            <person name="Lipzen A."/>
            <person name="Lutzoni F."/>
            <person name="Magnuson J."/>
            <person name="Mondo S."/>
            <person name="Nolan M."/>
            <person name="Ohm R."/>
            <person name="Pangilinan J."/>
            <person name="Park H.-J."/>
            <person name="Ramirez L."/>
            <person name="Alfaro M."/>
            <person name="Sun H."/>
            <person name="Tritt A."/>
            <person name="Yoshinaga Y."/>
            <person name="Zwiers L.-H."/>
            <person name="Turgeon B."/>
            <person name="Goodwin S."/>
            <person name="Spatafora J."/>
            <person name="Crous P."/>
            <person name="Grigoriev I."/>
        </authorList>
    </citation>
    <scope>NUCLEOTIDE SEQUENCE</scope>
    <source>
        <strain evidence="2">CBS 675.92</strain>
    </source>
</reference>
<gene>
    <name evidence="2" type="ORF">CC80DRAFT_373558</name>
</gene>
<proteinExistence type="predicted"/>
<dbReference type="OrthoDB" id="3645916at2759"/>
<evidence type="ECO:0000313" key="2">
    <source>
        <dbReference type="EMBL" id="KAF1950287.1"/>
    </source>
</evidence>
<evidence type="ECO:0000256" key="1">
    <source>
        <dbReference type="SAM" id="MobiDB-lite"/>
    </source>
</evidence>
<feature type="non-terminal residue" evidence="2">
    <location>
        <position position="1"/>
    </location>
</feature>
<feature type="region of interest" description="Disordered" evidence="1">
    <location>
        <begin position="185"/>
        <end position="206"/>
    </location>
</feature>
<accession>A0A6A5TMY2</accession>
<organism evidence="2 3">
    <name type="scientific">Byssothecium circinans</name>
    <dbReference type="NCBI Taxonomy" id="147558"/>
    <lineage>
        <taxon>Eukaryota</taxon>
        <taxon>Fungi</taxon>
        <taxon>Dikarya</taxon>
        <taxon>Ascomycota</taxon>
        <taxon>Pezizomycotina</taxon>
        <taxon>Dothideomycetes</taxon>
        <taxon>Pleosporomycetidae</taxon>
        <taxon>Pleosporales</taxon>
        <taxon>Massarineae</taxon>
        <taxon>Massarinaceae</taxon>
        <taxon>Byssothecium</taxon>
    </lineage>
</organism>
<feature type="region of interest" description="Disordered" evidence="1">
    <location>
        <begin position="316"/>
        <end position="343"/>
    </location>
</feature>
<dbReference type="Proteomes" id="UP000800035">
    <property type="component" value="Unassembled WGS sequence"/>
</dbReference>
<dbReference type="AlphaFoldDB" id="A0A6A5TMY2"/>
<keyword evidence="3" id="KW-1185">Reference proteome</keyword>
<name>A0A6A5TMY2_9PLEO</name>